<dbReference type="CDD" id="cd07524">
    <property type="entry name" value="HAD_Pase"/>
    <property type="match status" value="1"/>
</dbReference>
<dbReference type="NCBIfam" id="TIGR01488">
    <property type="entry name" value="HAD-SF-IB"/>
    <property type="match status" value="1"/>
</dbReference>
<dbReference type="SUPFAM" id="SSF56784">
    <property type="entry name" value="HAD-like"/>
    <property type="match status" value="1"/>
</dbReference>
<dbReference type="RefSeq" id="WP_068683809.1">
    <property type="nucleotide sequence ID" value="NZ_LYPA01000064.1"/>
</dbReference>
<dbReference type="STRING" id="1844972.A7K91_04120"/>
<comment type="caution">
    <text evidence="5">The sequence shown here is derived from an EMBL/GenBank/DDBJ whole genome shotgun (WGS) entry which is preliminary data.</text>
</comment>
<dbReference type="InterPro" id="IPR023214">
    <property type="entry name" value="HAD_sf"/>
</dbReference>
<evidence type="ECO:0000313" key="6">
    <source>
        <dbReference type="Proteomes" id="UP000092024"/>
    </source>
</evidence>
<dbReference type="PANTHER" id="PTHR28181:SF2">
    <property type="entry name" value="PHOSPHORIC MONOESTER HYDROLASE"/>
    <property type="match status" value="1"/>
</dbReference>
<dbReference type="Gene3D" id="3.40.50.1000">
    <property type="entry name" value="HAD superfamily/HAD-like"/>
    <property type="match status" value="1"/>
</dbReference>
<keyword evidence="3 4" id="KW-0486">Methionine biosynthesis</keyword>
<evidence type="ECO:0000256" key="3">
    <source>
        <dbReference type="ARBA" id="ARBA00023167"/>
    </source>
</evidence>
<organism evidence="5 6">
    <name type="scientific">Paenibacillus oryzae</name>
    <dbReference type="NCBI Taxonomy" id="1844972"/>
    <lineage>
        <taxon>Bacteria</taxon>
        <taxon>Bacillati</taxon>
        <taxon>Bacillota</taxon>
        <taxon>Bacilli</taxon>
        <taxon>Bacillales</taxon>
        <taxon>Paenibacillaceae</taxon>
        <taxon>Paenibacillus</taxon>
    </lineage>
</organism>
<dbReference type="PANTHER" id="PTHR28181">
    <property type="entry name" value="UPF0655 PROTEIN YCR015C"/>
    <property type="match status" value="1"/>
</dbReference>
<evidence type="ECO:0000313" key="5">
    <source>
        <dbReference type="EMBL" id="OBR64778.1"/>
    </source>
</evidence>
<dbReference type="NCBIfam" id="TIGR01489">
    <property type="entry name" value="DKMTPPase-SF"/>
    <property type="match status" value="1"/>
</dbReference>
<keyword evidence="6" id="KW-1185">Reference proteome</keyword>
<gene>
    <name evidence="4" type="primary">mtnX</name>
    <name evidence="5" type="ORF">A7K91_04120</name>
</gene>
<dbReference type="HAMAP" id="MF_01680">
    <property type="entry name" value="Salvage_MtnX"/>
    <property type="match status" value="1"/>
</dbReference>
<dbReference type="GO" id="GO:0043716">
    <property type="term" value="F:2-hydroxy-3-keto-5-methylthiopentenyl-1-phosphate phosphatase activity"/>
    <property type="evidence" value="ECO:0007669"/>
    <property type="project" value="UniProtKB-UniRule"/>
</dbReference>
<comment type="pathway">
    <text evidence="4">Amino-acid biosynthesis; L-methionine biosynthesis via salvage pathway; L-methionine from S-methyl-5-thio-alpha-D-ribose 1-phosphate: step 4/6.</text>
</comment>
<dbReference type="EC" id="3.1.3.87" evidence="4"/>
<dbReference type="OrthoDB" id="9804940at2"/>
<dbReference type="InterPro" id="IPR036412">
    <property type="entry name" value="HAD-like_sf"/>
</dbReference>
<comment type="catalytic activity">
    <reaction evidence="4">
        <text>2-hydroxy-5-methylsulfanyl-3-oxopent-1-enyl phosphate + H2O = 1,2-dihydroxy-5-(methylsulfanyl)pent-1-en-3-one + phosphate</text>
        <dbReference type="Rhea" id="RHEA:14481"/>
        <dbReference type="ChEBI" id="CHEBI:15377"/>
        <dbReference type="ChEBI" id="CHEBI:43474"/>
        <dbReference type="ChEBI" id="CHEBI:49252"/>
        <dbReference type="ChEBI" id="CHEBI:59505"/>
        <dbReference type="EC" id="3.1.3.87"/>
    </reaction>
</comment>
<dbReference type="Proteomes" id="UP000092024">
    <property type="component" value="Unassembled WGS sequence"/>
</dbReference>
<dbReference type="Pfam" id="PF12710">
    <property type="entry name" value="HAD"/>
    <property type="match status" value="1"/>
</dbReference>
<dbReference type="InterPro" id="IPR050849">
    <property type="entry name" value="HAD-like_hydrolase_phosphatase"/>
</dbReference>
<dbReference type="GO" id="GO:0019509">
    <property type="term" value="P:L-methionine salvage from methylthioadenosine"/>
    <property type="evidence" value="ECO:0007669"/>
    <property type="project" value="UniProtKB-UniRule"/>
</dbReference>
<dbReference type="UniPathway" id="UPA00904">
    <property type="reaction ID" value="UER00877"/>
</dbReference>
<dbReference type="AlphaFoldDB" id="A0A1A5YGT4"/>
<dbReference type="Gene3D" id="3.90.1470.20">
    <property type="match status" value="1"/>
</dbReference>
<sequence length="221" mass="24951">MKKKVVFCDFDGTITVNDNIIAIIKHFNPEGWEQLAQKVISTELSIRSGVSALFALLPSSMEQEVIDFGVSNAVIRDGFRSFLQYCEANDIEFYVTSGGIDFFVYPVLKPFDIPKDHIYYNGSDFSGERIAITWPHPCDGQCSNDCGMCKTTIMRRFPAEDYTRIVIGDSVTDFEGAKLADVIFSRSHLTTKCKELGLSHTEYETFHDIIAALEKERMEQA</sequence>
<evidence type="ECO:0000256" key="4">
    <source>
        <dbReference type="HAMAP-Rule" id="MF_01680"/>
    </source>
</evidence>
<dbReference type="InterPro" id="IPR006384">
    <property type="entry name" value="HAD_hydro_PyrdxlP_Pase-like"/>
</dbReference>
<protein>
    <recommendedName>
        <fullName evidence="4">2-hydroxy-3-keto-5-methylthiopentenyl-1-phosphate phosphatase</fullName>
        <shortName evidence="4">HK-MTPenyl-1-P phosphatase</shortName>
        <ecNumber evidence="4">3.1.3.87</ecNumber>
    </recommendedName>
</protein>
<reference evidence="5 6" key="1">
    <citation type="submission" date="2016-05" db="EMBL/GenBank/DDBJ databases">
        <title>Paenibacillus oryzae. sp. nov., isolated from the rice root.</title>
        <authorList>
            <person name="Zhang J."/>
            <person name="Zhang X."/>
        </authorList>
    </citation>
    <scope>NUCLEOTIDE SEQUENCE [LARGE SCALE GENOMIC DNA]</scope>
    <source>
        <strain evidence="5 6">1DrF-4</strain>
    </source>
</reference>
<evidence type="ECO:0000256" key="1">
    <source>
        <dbReference type="ARBA" id="ARBA00022605"/>
    </source>
</evidence>
<dbReference type="InterPro" id="IPR017718">
    <property type="entry name" value="HAD-SF_hydro_IB_MtnX"/>
</dbReference>
<comment type="similarity">
    <text evidence="4">Belongs to the HAD-like hydrolase superfamily. MtnX family.</text>
</comment>
<keyword evidence="2 4" id="KW-0378">Hydrolase</keyword>
<comment type="function">
    <text evidence="4">Dephosphorylates 2-hydroxy-3-keto-5-methylthiopentenyl-1-phosphate (HK-MTPenyl-1-P) yielding 1,2-dihydroxy-3-keto-5-methylthiopentene (DHK-MTPene).</text>
</comment>
<name>A0A1A5YGT4_9BACL</name>
<evidence type="ECO:0000256" key="2">
    <source>
        <dbReference type="ARBA" id="ARBA00022801"/>
    </source>
</evidence>
<keyword evidence="1 4" id="KW-0028">Amino-acid biosynthesis</keyword>
<proteinExistence type="inferred from homology"/>
<dbReference type="EMBL" id="LYPA01000064">
    <property type="protein sequence ID" value="OBR64778.1"/>
    <property type="molecule type" value="Genomic_DNA"/>
</dbReference>
<accession>A0A1A5YGT4</accession>
<dbReference type="NCBIfam" id="NF007103">
    <property type="entry name" value="PRK09552.1"/>
    <property type="match status" value="1"/>
</dbReference>